<proteinExistence type="predicted"/>
<protein>
    <submittedName>
        <fullName evidence="1">Uncharacterized protein</fullName>
    </submittedName>
</protein>
<sequence length="696" mass="75751">MADRRSMPVSLLAIIATLSIGNVVAASSVVHPVSDPHRSAAVELFTSAGRSLSLEETYEALRTFEVLGIGKAELRSDGCSSVLDVLKLASSSPKELYYALKVNQLSKCSSERAVFEVAASRLKAALSDVSSLLDYHYSVGGLVLIKDLSPDVDVALTDAKGTFQSIKALSQSDGRWRYGSNNPESSTYAAGVALDTLAGIVKLEDSEIGSSMISAVSNDIKKLFDSIEKYDDGTFYFDEKVVESLEYRGPLATSSVVVVGLSSFASATSEKIDIPGEVFSGLAKFFLAIGVPGDSKDLFYQINALACLEDNRVSIPLILSLPATVLSLSKKDQLKVRVTTVLGANSPPLKLKLRQALKSDSADISVIDSQELKHDSSGGFYYLDVLPDSIDVGKYKFVFQILLEDPEHKKSYATGGRIHVPIYVSGVVIVENAVISVLDSDLGTVDTQKKLDLDKQNDISLSANHLQKLRLSFQLSTPRGLAYTPHQAFLRLKHETKVEHIFVVGNSGKQFELVLDFLRLVEKFYYLSGKYELELAVGDSVMENSFLWPLGYIELDMPEAPEKAPRPPPVAADPHSRFEVKAEIQHIFRAPEKRPPEALSLAFLGLSFLPFIGFLGGLLRLGVNLKNFPSSPVPATFAFLFQVGIGAVLGLYMLFWLKLDLFTTLKVLGLLGTFLLLVGHRILSHLAATSAKMKSA</sequence>
<accession>A0ACB9M5L4</accession>
<dbReference type="Proteomes" id="UP001057402">
    <property type="component" value="Chromosome 10"/>
</dbReference>
<evidence type="ECO:0000313" key="1">
    <source>
        <dbReference type="EMBL" id="KAI4319492.1"/>
    </source>
</evidence>
<organism evidence="1 2">
    <name type="scientific">Melastoma candidum</name>
    <dbReference type="NCBI Taxonomy" id="119954"/>
    <lineage>
        <taxon>Eukaryota</taxon>
        <taxon>Viridiplantae</taxon>
        <taxon>Streptophyta</taxon>
        <taxon>Embryophyta</taxon>
        <taxon>Tracheophyta</taxon>
        <taxon>Spermatophyta</taxon>
        <taxon>Magnoliopsida</taxon>
        <taxon>eudicotyledons</taxon>
        <taxon>Gunneridae</taxon>
        <taxon>Pentapetalae</taxon>
        <taxon>rosids</taxon>
        <taxon>malvids</taxon>
        <taxon>Myrtales</taxon>
        <taxon>Melastomataceae</taxon>
        <taxon>Melastomatoideae</taxon>
        <taxon>Melastomateae</taxon>
        <taxon>Melastoma</taxon>
    </lineage>
</organism>
<comment type="caution">
    <text evidence="1">The sequence shown here is derived from an EMBL/GenBank/DDBJ whole genome shotgun (WGS) entry which is preliminary data.</text>
</comment>
<evidence type="ECO:0000313" key="2">
    <source>
        <dbReference type="Proteomes" id="UP001057402"/>
    </source>
</evidence>
<reference evidence="2" key="1">
    <citation type="journal article" date="2023" name="Front. Plant Sci.">
        <title>Chromosomal-level genome assembly of Melastoma candidum provides insights into trichome evolution.</title>
        <authorList>
            <person name="Zhong Y."/>
            <person name="Wu W."/>
            <person name="Sun C."/>
            <person name="Zou P."/>
            <person name="Liu Y."/>
            <person name="Dai S."/>
            <person name="Zhou R."/>
        </authorList>
    </citation>
    <scope>NUCLEOTIDE SEQUENCE [LARGE SCALE GENOMIC DNA]</scope>
</reference>
<gene>
    <name evidence="1" type="ORF">MLD38_033081</name>
</gene>
<name>A0ACB9M5L4_9MYRT</name>
<keyword evidence="2" id="KW-1185">Reference proteome</keyword>
<dbReference type="EMBL" id="CM042889">
    <property type="protein sequence ID" value="KAI4319492.1"/>
    <property type="molecule type" value="Genomic_DNA"/>
</dbReference>